<dbReference type="PANTHER" id="PTHR30028:SF0">
    <property type="entry name" value="PROTEIN ALUMINUM SENSITIVE 3"/>
    <property type="match status" value="1"/>
</dbReference>
<evidence type="ECO:0000313" key="7">
    <source>
        <dbReference type="EMBL" id="KDQ27063.1"/>
    </source>
</evidence>
<feature type="transmembrane region" description="Helical" evidence="6">
    <location>
        <begin position="203"/>
        <end position="225"/>
    </location>
</feature>
<evidence type="ECO:0000256" key="1">
    <source>
        <dbReference type="ARBA" id="ARBA00004141"/>
    </source>
</evidence>
<evidence type="ECO:0000313" key="8">
    <source>
        <dbReference type="Proteomes" id="UP000027073"/>
    </source>
</evidence>
<dbReference type="InterPro" id="IPR005226">
    <property type="entry name" value="UPF0014_fam"/>
</dbReference>
<feature type="transmembrane region" description="Helical" evidence="6">
    <location>
        <begin position="73"/>
        <end position="92"/>
    </location>
</feature>
<name>A0A067NG86_PLEO1</name>
<accession>A0A067NG86</accession>
<evidence type="ECO:0000256" key="6">
    <source>
        <dbReference type="SAM" id="Phobius"/>
    </source>
</evidence>
<comment type="similarity">
    <text evidence="2">Belongs to the UPF0014 family.</text>
</comment>
<feature type="transmembrane region" description="Helical" evidence="6">
    <location>
        <begin position="15"/>
        <end position="33"/>
    </location>
</feature>
<organism evidence="7 8">
    <name type="scientific">Pleurotus ostreatus (strain PC15)</name>
    <name type="common">Oyster mushroom</name>
    <dbReference type="NCBI Taxonomy" id="1137138"/>
    <lineage>
        <taxon>Eukaryota</taxon>
        <taxon>Fungi</taxon>
        <taxon>Dikarya</taxon>
        <taxon>Basidiomycota</taxon>
        <taxon>Agaricomycotina</taxon>
        <taxon>Agaricomycetes</taxon>
        <taxon>Agaricomycetidae</taxon>
        <taxon>Agaricales</taxon>
        <taxon>Pleurotineae</taxon>
        <taxon>Pleurotaceae</taxon>
        <taxon>Pleurotus</taxon>
    </lineage>
</organism>
<keyword evidence="5 6" id="KW-0472">Membrane</keyword>
<dbReference type="Pfam" id="PF03649">
    <property type="entry name" value="UPF0014"/>
    <property type="match status" value="1"/>
</dbReference>
<dbReference type="GO" id="GO:0005886">
    <property type="term" value="C:plasma membrane"/>
    <property type="evidence" value="ECO:0007669"/>
    <property type="project" value="TreeGrafter"/>
</dbReference>
<evidence type="ECO:0000256" key="3">
    <source>
        <dbReference type="ARBA" id="ARBA00022692"/>
    </source>
</evidence>
<feature type="transmembrane region" description="Helical" evidence="6">
    <location>
        <begin position="137"/>
        <end position="160"/>
    </location>
</feature>
<proteinExistence type="inferred from homology"/>
<feature type="transmembrane region" description="Helical" evidence="6">
    <location>
        <begin position="231"/>
        <end position="255"/>
    </location>
</feature>
<gene>
    <name evidence="7" type="ORF">PLEOSDRAFT_1042828</name>
</gene>
<comment type="subcellular location">
    <subcellularLocation>
        <location evidence="1">Membrane</location>
        <topology evidence="1">Multi-pass membrane protein</topology>
    </subcellularLocation>
</comment>
<dbReference type="PANTHER" id="PTHR30028">
    <property type="entry name" value="UPF0014 INNER MEMBRANE PROTEIN YBBM-RELATED"/>
    <property type="match status" value="1"/>
</dbReference>
<sequence length="298" mass="32852">MDTADPRPAIEGPELTWINVALAFSFIVFNVVLSSVLRLDIGNSLLIASARCVVQLGVVALLLQKVFEARDPWIVAAIVCVLNILGTFETVVNKSSRRHQNMFASTLLGMMMSCVPVSIVGARFAMSLDPFWEPVQYIPIIGMLCGNTVSGIVVSGSYLLRELDVSRDKVEMYLAFGATRAEASKPIVIEALRLALMPTINQMSVLGIISIPGMMTGAILGGASVERAAKLQMIIMFMICASTALASMFTTLVALRVVVDNEHRIREDRVDNRPHVIWRLRGLLWMEFLTAMQRLFHI</sequence>
<dbReference type="VEuPathDB" id="FungiDB:PLEOSDRAFT_1042828"/>
<feature type="transmembrane region" description="Helical" evidence="6">
    <location>
        <begin position="45"/>
        <end position="67"/>
    </location>
</feature>
<reference evidence="8" key="1">
    <citation type="journal article" date="2014" name="Proc. Natl. Acad. Sci. U.S.A.">
        <title>Extensive sampling of basidiomycete genomes demonstrates inadequacy of the white-rot/brown-rot paradigm for wood decay fungi.</title>
        <authorList>
            <person name="Riley R."/>
            <person name="Salamov A.A."/>
            <person name="Brown D.W."/>
            <person name="Nagy L.G."/>
            <person name="Floudas D."/>
            <person name="Held B.W."/>
            <person name="Levasseur A."/>
            <person name="Lombard V."/>
            <person name="Morin E."/>
            <person name="Otillar R."/>
            <person name="Lindquist E.A."/>
            <person name="Sun H."/>
            <person name="LaButti K.M."/>
            <person name="Schmutz J."/>
            <person name="Jabbour D."/>
            <person name="Luo H."/>
            <person name="Baker S.E."/>
            <person name="Pisabarro A.G."/>
            <person name="Walton J.D."/>
            <person name="Blanchette R.A."/>
            <person name="Henrissat B."/>
            <person name="Martin F."/>
            <person name="Cullen D."/>
            <person name="Hibbett D.S."/>
            <person name="Grigoriev I.V."/>
        </authorList>
    </citation>
    <scope>NUCLEOTIDE SEQUENCE [LARGE SCALE GENOMIC DNA]</scope>
    <source>
        <strain evidence="8">PC15</strain>
    </source>
</reference>
<dbReference type="OrthoDB" id="432685at2759"/>
<evidence type="ECO:0000256" key="4">
    <source>
        <dbReference type="ARBA" id="ARBA00022989"/>
    </source>
</evidence>
<dbReference type="AlphaFoldDB" id="A0A067NG86"/>
<protein>
    <submittedName>
        <fullName evidence="7">Uncharacterized protein</fullName>
    </submittedName>
</protein>
<feature type="transmembrane region" description="Helical" evidence="6">
    <location>
        <begin position="104"/>
        <end position="125"/>
    </location>
</feature>
<dbReference type="Proteomes" id="UP000027073">
    <property type="component" value="Unassembled WGS sequence"/>
</dbReference>
<dbReference type="InParanoid" id="A0A067NG86"/>
<evidence type="ECO:0000256" key="2">
    <source>
        <dbReference type="ARBA" id="ARBA00005268"/>
    </source>
</evidence>
<dbReference type="EMBL" id="KL198009">
    <property type="protein sequence ID" value="KDQ27063.1"/>
    <property type="molecule type" value="Genomic_DNA"/>
</dbReference>
<keyword evidence="3 6" id="KW-0812">Transmembrane</keyword>
<dbReference type="HOGENOM" id="CLU_076147_0_0_1"/>
<keyword evidence="4 6" id="KW-1133">Transmembrane helix</keyword>
<evidence type="ECO:0000256" key="5">
    <source>
        <dbReference type="ARBA" id="ARBA00023136"/>
    </source>
</evidence>